<reference evidence="9 10" key="1">
    <citation type="journal article" date="2018" name="Plant J.">
        <title>Genome sequences of Chlorella sorokiniana UTEX 1602 and Micractinium conductrix SAG 241.80: implications to maltose excretion by a green alga.</title>
        <authorList>
            <person name="Arriola M.B."/>
            <person name="Velmurugan N."/>
            <person name="Zhang Y."/>
            <person name="Plunkett M.H."/>
            <person name="Hondzo H."/>
            <person name="Barney B.M."/>
        </authorList>
    </citation>
    <scope>NUCLEOTIDE SEQUENCE [LARGE SCALE GENOMIC DNA]</scope>
    <source>
        <strain evidence="9 10">SAG 241.80</strain>
    </source>
</reference>
<feature type="compositionally biased region" description="Low complexity" evidence="7">
    <location>
        <begin position="1454"/>
        <end position="1465"/>
    </location>
</feature>
<dbReference type="PROSITE" id="PS00297">
    <property type="entry name" value="HSP70_1"/>
    <property type="match status" value="1"/>
</dbReference>
<evidence type="ECO:0000256" key="2">
    <source>
        <dbReference type="ARBA" id="ARBA00022741"/>
    </source>
</evidence>
<keyword evidence="3" id="KW-0256">Endoplasmic reticulum</keyword>
<comment type="caution">
    <text evidence="9">The sequence shown here is derived from an EMBL/GenBank/DDBJ whole genome shotgun (WGS) entry which is preliminary data.</text>
</comment>
<accession>A0A2P6VNI1</accession>
<dbReference type="Gene3D" id="3.30.420.40">
    <property type="match status" value="2"/>
</dbReference>
<evidence type="ECO:0000256" key="5">
    <source>
        <dbReference type="ARBA" id="ARBA00023016"/>
    </source>
</evidence>
<dbReference type="Gene3D" id="1.20.1270.10">
    <property type="match status" value="1"/>
</dbReference>
<keyword evidence="8" id="KW-0732">Signal</keyword>
<dbReference type="EMBL" id="LHPF02000002">
    <property type="protein sequence ID" value="PSC75643.1"/>
    <property type="molecule type" value="Genomic_DNA"/>
</dbReference>
<feature type="chain" id="PRO_5015179959" evidence="8">
    <location>
        <begin position="23"/>
        <end position="1476"/>
    </location>
</feature>
<feature type="signal peptide" evidence="8">
    <location>
        <begin position="1"/>
        <end position="22"/>
    </location>
</feature>
<dbReference type="FunFam" id="2.60.34.10:FF:000002">
    <property type="entry name" value="Heat shock 70 kDa"/>
    <property type="match status" value="1"/>
</dbReference>
<dbReference type="SUPFAM" id="SSF100934">
    <property type="entry name" value="Heat shock protein 70kD (HSP70), C-terminal subdomain"/>
    <property type="match status" value="1"/>
</dbReference>
<dbReference type="PROSITE" id="PS00329">
    <property type="entry name" value="HSP70_2"/>
    <property type="match status" value="1"/>
</dbReference>
<dbReference type="SUPFAM" id="SSF100920">
    <property type="entry name" value="Heat shock protein 70kD (HSP70), peptide-binding domain"/>
    <property type="match status" value="1"/>
</dbReference>
<protein>
    <submittedName>
        <fullName evidence="9">Luminal-binding 5</fullName>
    </submittedName>
</protein>
<dbReference type="FunFam" id="3.30.30.30:FF:000003">
    <property type="entry name" value="Heat shock protein 9"/>
    <property type="match status" value="1"/>
</dbReference>
<dbReference type="CDD" id="cd10241">
    <property type="entry name" value="ASKHA_NBD_HSP70_BiP"/>
    <property type="match status" value="1"/>
</dbReference>
<dbReference type="PRINTS" id="PR00301">
    <property type="entry name" value="HEATSHOCK70"/>
</dbReference>
<organism evidence="9 10">
    <name type="scientific">Micractinium conductrix</name>
    <dbReference type="NCBI Taxonomy" id="554055"/>
    <lineage>
        <taxon>Eukaryota</taxon>
        <taxon>Viridiplantae</taxon>
        <taxon>Chlorophyta</taxon>
        <taxon>core chlorophytes</taxon>
        <taxon>Trebouxiophyceae</taxon>
        <taxon>Chlorellales</taxon>
        <taxon>Chlorellaceae</taxon>
        <taxon>Chlorella clade</taxon>
        <taxon>Micractinium</taxon>
    </lineage>
</organism>
<feature type="coiled-coil region" evidence="6">
    <location>
        <begin position="594"/>
        <end position="626"/>
    </location>
</feature>
<dbReference type="GO" id="GO:0140662">
    <property type="term" value="F:ATP-dependent protein folding chaperone"/>
    <property type="evidence" value="ECO:0007669"/>
    <property type="project" value="InterPro"/>
</dbReference>
<feature type="region of interest" description="Disordered" evidence="7">
    <location>
        <begin position="1454"/>
        <end position="1476"/>
    </location>
</feature>
<evidence type="ECO:0000256" key="3">
    <source>
        <dbReference type="ARBA" id="ARBA00022824"/>
    </source>
</evidence>
<name>A0A2P6VNI1_9CHLO</name>
<sequence>MKLRATLLVAALVLGTAFLAAAKEEQEKLGTVIGIDLGTTYSCVGVYKNGKVEIIANDQGNRITPSYVAFTDTERLIGDAAKNQATVNPTRTIYDVKRLIGRKFSDNEVQRDAKLVSYQIVDKSGKPYVQVEVGGEKKVFSPEEISAMILTKMKETAEAFLGKSVKHAVVTVPAYFNDAQRQATKDAGVIAGLNVVRIINEPTAAAIAYGLDKKGKEQNILVFDLGGGTFDVSILTIDSGVFEVISTSGDTHLGGEDFDQRVMEYFIKLVKRKYKKDVSTDSRALQKLRREAERAKRALSSQHQVRVEIESLVEGVDLSEPLTRARFEELNNDLFKKTLTPVRKALEDANLKKDEIDEIVLVGGSTRIPKVQQLIKDYFNGKEPNKGVNPDEAVAYGAAVQGGILSGEGGDEVKDILLLDVCPLSMGIETVGGVMTKLINRNTVIPTKKSQVFTTYQDQQTTVSIQVYEGERAMTKDNHKLGQFDLTGIPPAPRGTPQIEVSFEIDANGILNVAAVDKGSGKTEKITITNDKGRLSQEEIDRMVNEAEEFAEQDKKVKARIDARNQLETYCYNMKQSVTDKLKEKLEADEKEKVEKAVQEALDWMDENQDAEKEDYEEKLKEVQDICGPIISKVYAASGGAEGAGGEDEDLGEHDELSPAAAHQPQLPAPAGAMSVALDDPLPLLRHVFPTASGDEHGALAARLAAAARWRFCRLPLQQLGAPDDAVDASVDWGQQVVVAPSSSDRPACLVFCRPWAAPARPATLGFEASFFKLQVSTVQLMVTPLGLAAQPGYMLDVRRARDRGTGAGALHAAVPRCSDEGGEATHDLLLTLPSDQSSACLRRLSTHVGVESIYAVHDLHGMVAASRGSVSLDGELRWHMLNGSRQLSTLSATRHLEHPLAVWPCEQLEPVALRVHGGKLLALCLWHAPPGGAGSTQLQVWEVDVPPRACCTTAHSWQLLEGSRFDLPAGALLPGKLDVAPAQGCRWVVLLPCAAGACAEAAATAPAGTAQQLLVFDTRSRSWSSHEAAAGDLLMRKGLHHGVNVPVVTAPGFFSSRRRGGDAEGIAAVLAATTAAAAAAPADHVRRLQAEREPQHAARQQAVAYVVSEADGSLTAAWQEWAPLPAVRLGEIAAPFSLPYDLRAAQAARTAAAAGSGAVLLRLAADPALPPVPCPLAAARQCSQLAQLLDLFLDGGGDAAVEEAGRDCGGGGGGGGGAPPREVPLAGVAAEEHAVLQRVVACLAGQTHVGLLEGTLLLDVARLADLLDARALLAECVAVLECMAPGPELYAPLFALAEARRFHAGLQRLRVCYRHALALDILGGKQPLLGWALHGLQAGVDSILQVCTEVAATWLPLEPALWLGSPEGDLKALAAPEWRAELAQHPQRLRQLLRATLEHAQRRLEAAQQLQLGSSSSGGVRKKRSLPATELAAELQRTLAQLARVLPAAAATQRQQRTAAAFADAEARARRQQRR</sequence>
<evidence type="ECO:0000256" key="8">
    <source>
        <dbReference type="SAM" id="SignalP"/>
    </source>
</evidence>
<dbReference type="InterPro" id="IPR013126">
    <property type="entry name" value="Hsp_70_fam"/>
</dbReference>
<dbReference type="PANTHER" id="PTHR19375">
    <property type="entry name" value="HEAT SHOCK PROTEIN 70KDA"/>
    <property type="match status" value="1"/>
</dbReference>
<comment type="similarity">
    <text evidence="1">Belongs to the heat shock protein 70 family.</text>
</comment>
<keyword evidence="5" id="KW-0346">Stress response</keyword>
<evidence type="ECO:0000256" key="1">
    <source>
        <dbReference type="ARBA" id="ARBA00007381"/>
    </source>
</evidence>
<keyword evidence="4" id="KW-0067">ATP-binding</keyword>
<dbReference type="OrthoDB" id="2401965at2759"/>
<feature type="coiled-coil region" evidence="6">
    <location>
        <begin position="278"/>
        <end position="305"/>
    </location>
</feature>
<keyword evidence="6" id="KW-0175">Coiled coil</keyword>
<keyword evidence="10" id="KW-1185">Reference proteome</keyword>
<dbReference type="InterPro" id="IPR029048">
    <property type="entry name" value="HSP70_C_sf"/>
</dbReference>
<keyword evidence="2" id="KW-0547">Nucleotide-binding</keyword>
<dbReference type="Gene3D" id="2.60.34.10">
    <property type="entry name" value="Substrate Binding Domain Of DNAk, Chain A, domain 1"/>
    <property type="match status" value="1"/>
</dbReference>
<evidence type="ECO:0000256" key="6">
    <source>
        <dbReference type="SAM" id="Coils"/>
    </source>
</evidence>
<dbReference type="Pfam" id="PF00012">
    <property type="entry name" value="HSP70"/>
    <property type="match status" value="1"/>
</dbReference>
<dbReference type="FunFam" id="3.30.420.40:FF:000026">
    <property type="entry name" value="Heat shock protein 70"/>
    <property type="match status" value="1"/>
</dbReference>
<dbReference type="FunFam" id="3.90.640.10:FF:000002">
    <property type="entry name" value="Heat shock 70 kDa"/>
    <property type="match status" value="1"/>
</dbReference>
<dbReference type="SUPFAM" id="SSF53067">
    <property type="entry name" value="Actin-like ATPase domain"/>
    <property type="match status" value="2"/>
</dbReference>
<evidence type="ECO:0000256" key="4">
    <source>
        <dbReference type="ARBA" id="ARBA00022840"/>
    </source>
</evidence>
<dbReference type="InterPro" id="IPR029047">
    <property type="entry name" value="HSP70_peptide-bd_sf"/>
</dbReference>
<dbReference type="InterPro" id="IPR042050">
    <property type="entry name" value="BIP_NBD"/>
</dbReference>
<dbReference type="NCBIfam" id="NF001413">
    <property type="entry name" value="PRK00290.1"/>
    <property type="match status" value="1"/>
</dbReference>
<dbReference type="InterPro" id="IPR043129">
    <property type="entry name" value="ATPase_NBD"/>
</dbReference>
<dbReference type="Gene3D" id="3.90.640.10">
    <property type="entry name" value="Actin, Chain A, domain 4"/>
    <property type="match status" value="1"/>
</dbReference>
<dbReference type="STRING" id="554055.A0A2P6VNI1"/>
<evidence type="ECO:0000256" key="7">
    <source>
        <dbReference type="SAM" id="MobiDB-lite"/>
    </source>
</evidence>
<dbReference type="FunFam" id="1.20.1270.10:FF:000016">
    <property type="entry name" value="Heat shock protein 70"/>
    <property type="match status" value="1"/>
</dbReference>
<evidence type="ECO:0000313" key="10">
    <source>
        <dbReference type="Proteomes" id="UP000239649"/>
    </source>
</evidence>
<dbReference type="PROSITE" id="PS01036">
    <property type="entry name" value="HSP70_3"/>
    <property type="match status" value="1"/>
</dbReference>
<gene>
    <name evidence="9" type="ORF">C2E20_1614</name>
</gene>
<feature type="compositionally biased region" description="Low complexity" evidence="7">
    <location>
        <begin position="658"/>
        <end position="667"/>
    </location>
</feature>
<proteinExistence type="inferred from homology"/>
<dbReference type="Proteomes" id="UP000239649">
    <property type="component" value="Unassembled WGS sequence"/>
</dbReference>
<dbReference type="InterPro" id="IPR018181">
    <property type="entry name" value="Heat_shock_70_CS"/>
</dbReference>
<evidence type="ECO:0000313" key="9">
    <source>
        <dbReference type="EMBL" id="PSC75643.1"/>
    </source>
</evidence>
<dbReference type="GO" id="GO:0005524">
    <property type="term" value="F:ATP binding"/>
    <property type="evidence" value="ECO:0007669"/>
    <property type="project" value="UniProtKB-KW"/>
</dbReference>
<feature type="region of interest" description="Disordered" evidence="7">
    <location>
        <begin position="639"/>
        <end position="667"/>
    </location>
</feature>